<feature type="domain" description="TfoX N-terminal" evidence="2">
    <location>
        <begin position="47"/>
        <end position="131"/>
    </location>
</feature>
<name>A0A1H1XKZ1_9ACTN</name>
<evidence type="ECO:0000313" key="3">
    <source>
        <dbReference type="EMBL" id="SDT09376.1"/>
    </source>
</evidence>
<keyword evidence="4" id="KW-1185">Reference proteome</keyword>
<evidence type="ECO:0000313" key="4">
    <source>
        <dbReference type="Proteomes" id="UP000199092"/>
    </source>
</evidence>
<dbReference type="InterPro" id="IPR007076">
    <property type="entry name" value="TfoX_N"/>
</dbReference>
<reference evidence="3 4" key="1">
    <citation type="submission" date="2016-10" db="EMBL/GenBank/DDBJ databases">
        <authorList>
            <person name="de Groot N.N."/>
        </authorList>
    </citation>
    <scope>NUCLEOTIDE SEQUENCE [LARGE SCALE GENOMIC DNA]</scope>
    <source>
        <strain evidence="3 4">DSM 21741</strain>
    </source>
</reference>
<evidence type="ECO:0000259" key="2">
    <source>
        <dbReference type="Pfam" id="PF04993"/>
    </source>
</evidence>
<dbReference type="Gene3D" id="3.30.1460.30">
    <property type="entry name" value="YgaC/TfoX-N like chaperone"/>
    <property type="match status" value="1"/>
</dbReference>
<dbReference type="Proteomes" id="UP000199092">
    <property type="component" value="Chromosome I"/>
</dbReference>
<feature type="region of interest" description="Disordered" evidence="1">
    <location>
        <begin position="1"/>
        <end position="26"/>
    </location>
</feature>
<dbReference type="STRING" id="546871.SAMN04488543_3015"/>
<dbReference type="AlphaFoldDB" id="A0A1H1XKZ1"/>
<feature type="compositionally biased region" description="Low complexity" evidence="1">
    <location>
        <begin position="1"/>
        <end position="13"/>
    </location>
</feature>
<gene>
    <name evidence="3" type="ORF">SAMN04488543_3015</name>
</gene>
<dbReference type="EMBL" id="LT629749">
    <property type="protein sequence ID" value="SDT09376.1"/>
    <property type="molecule type" value="Genomic_DNA"/>
</dbReference>
<dbReference type="SUPFAM" id="SSF159894">
    <property type="entry name" value="YgaC/TfoX-N like"/>
    <property type="match status" value="1"/>
</dbReference>
<organism evidence="3 4">
    <name type="scientific">Friedmanniella luteola</name>
    <dbReference type="NCBI Taxonomy" id="546871"/>
    <lineage>
        <taxon>Bacteria</taxon>
        <taxon>Bacillati</taxon>
        <taxon>Actinomycetota</taxon>
        <taxon>Actinomycetes</taxon>
        <taxon>Propionibacteriales</taxon>
        <taxon>Nocardioidaceae</taxon>
        <taxon>Friedmanniella</taxon>
    </lineage>
</organism>
<evidence type="ECO:0000256" key="1">
    <source>
        <dbReference type="SAM" id="MobiDB-lite"/>
    </source>
</evidence>
<proteinExistence type="predicted"/>
<protein>
    <submittedName>
        <fullName evidence="3">TfoX N-terminal domain-containing protein</fullName>
    </submittedName>
</protein>
<dbReference type="Pfam" id="PF04993">
    <property type="entry name" value="TfoX_N"/>
    <property type="match status" value="1"/>
</dbReference>
<accession>A0A1H1XKZ1</accession>
<sequence length="142" mass="15091">MYWGPARRVPAARAGRDPDSPAEEPEMTAAREALADRVRAALPADRPVREVSMFGGLSFMVAGSMVVAAGRDGDLLVRTDPARHAELLDVVGAEPAVMGADRPMGPGWVRVGRDGLADDAQLAFWVQVGLDHLDHGRSRPAG</sequence>